<dbReference type="NCBIfam" id="TIGR01590">
    <property type="entry name" value="yir-bir-cir_Pla"/>
    <property type="match status" value="1"/>
</dbReference>
<dbReference type="Proteomes" id="UP000507536">
    <property type="component" value="Unassembled WGS sequence"/>
</dbReference>
<name>A0A1C6WX55_PLACE</name>
<gene>
    <name evidence="2" type="ORF">PCHDS_000559400</name>
</gene>
<dbReference type="InterPro" id="IPR006477">
    <property type="entry name" value="Yir_bir_cir"/>
</dbReference>
<dbReference type="EMBL" id="FMIN01000510">
    <property type="protein sequence ID" value="SCL94444.1"/>
    <property type="molecule type" value="Genomic_DNA"/>
</dbReference>
<feature type="transmembrane region" description="Helical" evidence="1">
    <location>
        <begin position="274"/>
        <end position="294"/>
    </location>
</feature>
<reference evidence="2" key="1">
    <citation type="submission" date="2016-08" db="EMBL/GenBank/DDBJ databases">
        <authorList>
            <consortium name="Pathogen Informatics"/>
        </authorList>
    </citation>
    <scope>NUCLEOTIDE SEQUENCE</scope>
    <source>
        <strain evidence="2">DS</strain>
    </source>
</reference>
<accession>A0A1C6WX55</accession>
<sequence>MNNLCAIFEVIDTQLVVKPNNPEYYRNGFSTFNNFCPISNDGNKQQCNKYEEMVISAFITLITLFKNDSDEVGALEDNKLAEYAILWLCYKLNQNTENIINNLNEFYNNHIKGIEKYVKASSVAEAYNSCMNAINKKQDLMNMDIKETSRLYEALKFLCKLYTGCNGKNTNYPNCSQDAQDFVNEFKNLNDDCNITGNNSYSQILYTLSTDYKNLKNDCVKKCTDCKDMPTLPNIKTTQNSIECPAQIRVQDKGESPGQGSEAISSGSSVASKLIPGLLVFAMPVFLGFAYKYSLFGFDKRLKRIHSREKIKKIKKNVDHYM</sequence>
<keyword evidence="1" id="KW-0812">Transmembrane</keyword>
<proteinExistence type="predicted"/>
<dbReference type="AlphaFoldDB" id="A0A1C6WX55"/>
<keyword evidence="1" id="KW-1133">Transmembrane helix</keyword>
<evidence type="ECO:0000313" key="2">
    <source>
        <dbReference type="EMBL" id="SCL94444.1"/>
    </source>
</evidence>
<protein>
    <submittedName>
        <fullName evidence="2">Plasmodium variant antigen protein Cir/Yir/Bir, putative</fullName>
    </submittedName>
</protein>
<dbReference type="Pfam" id="PF06022">
    <property type="entry name" value="Cir_Bir_Yir"/>
    <property type="match status" value="1"/>
</dbReference>
<evidence type="ECO:0000256" key="1">
    <source>
        <dbReference type="SAM" id="Phobius"/>
    </source>
</evidence>
<keyword evidence="1" id="KW-0472">Membrane</keyword>
<organism evidence="2">
    <name type="scientific">Plasmodium chabaudi adami</name>
    <dbReference type="NCBI Taxonomy" id="5826"/>
    <lineage>
        <taxon>Eukaryota</taxon>
        <taxon>Sar</taxon>
        <taxon>Alveolata</taxon>
        <taxon>Apicomplexa</taxon>
        <taxon>Aconoidasida</taxon>
        <taxon>Haemosporida</taxon>
        <taxon>Plasmodiidae</taxon>
        <taxon>Plasmodium</taxon>
        <taxon>Plasmodium (Vinckeia)</taxon>
    </lineage>
</organism>